<proteinExistence type="predicted"/>
<evidence type="ECO:0000313" key="9">
    <source>
        <dbReference type="EMBL" id="OPJ55676.1"/>
    </source>
</evidence>
<dbReference type="EC" id="2.7.1.191" evidence="9"/>
<evidence type="ECO:0000256" key="5">
    <source>
        <dbReference type="ARBA" id="ARBA00022683"/>
    </source>
</evidence>
<accession>A0A1V4I6S7</accession>
<evidence type="ECO:0000256" key="3">
    <source>
        <dbReference type="ARBA" id="ARBA00022597"/>
    </source>
</evidence>
<dbReference type="InterPro" id="IPR013012">
    <property type="entry name" value="PTS_EIIB_3"/>
</dbReference>
<gene>
    <name evidence="9" type="primary">licB_6</name>
    <name evidence="9" type="ORF">CLCHR_46470</name>
    <name evidence="10" type="ORF">D2A34_11775</name>
</gene>
<dbReference type="Gene3D" id="3.40.50.2300">
    <property type="match status" value="1"/>
</dbReference>
<evidence type="ECO:0000259" key="8">
    <source>
        <dbReference type="PROSITE" id="PS51100"/>
    </source>
</evidence>
<evidence type="ECO:0000256" key="2">
    <source>
        <dbReference type="ARBA" id="ARBA00022553"/>
    </source>
</evidence>
<dbReference type="AlphaFoldDB" id="A0A1V4I6S7"/>
<dbReference type="OrthoDB" id="9808134at2"/>
<dbReference type="STRING" id="225345.CLCHR_46470"/>
<feature type="domain" description="PTS EIIB type-3" evidence="8">
    <location>
        <begin position="1"/>
        <end position="106"/>
    </location>
</feature>
<dbReference type="GO" id="GO:0008982">
    <property type="term" value="F:protein-N(PI)-phosphohistidine-sugar phosphotransferase activity"/>
    <property type="evidence" value="ECO:0007669"/>
    <property type="project" value="InterPro"/>
</dbReference>
<organism evidence="9 11">
    <name type="scientific">Clostridium chromiireducens</name>
    <dbReference type="NCBI Taxonomy" id="225345"/>
    <lineage>
        <taxon>Bacteria</taxon>
        <taxon>Bacillati</taxon>
        <taxon>Bacillota</taxon>
        <taxon>Clostridia</taxon>
        <taxon>Eubacteriales</taxon>
        <taxon>Clostridiaceae</taxon>
        <taxon>Clostridium</taxon>
    </lineage>
</organism>
<dbReference type="PANTHER" id="PTHR34581:SF2">
    <property type="entry name" value="PTS SYSTEM N,N'-DIACETYLCHITOBIOSE-SPECIFIC EIIB COMPONENT"/>
    <property type="match status" value="1"/>
</dbReference>
<dbReference type="EMBL" id="MZGT01000121">
    <property type="protein sequence ID" value="OPJ55676.1"/>
    <property type="molecule type" value="Genomic_DNA"/>
</dbReference>
<protein>
    <submittedName>
        <fullName evidence="9">Lichenan-specific phosphotransferase enzyme IIB component</fullName>
        <ecNumber evidence="9">2.7.1.191</ecNumber>
    </submittedName>
    <submittedName>
        <fullName evidence="10">PTS sugar transporter subunit IIB</fullName>
    </submittedName>
</protein>
<sequence length="108" mass="12333">MVKIILFCGAGISSSILATRMREAARKMHIELSVEAYPENGFEKYLNDADAVLLGPQIRYLHDKLKKICMEKRIPVDIISNTDYGMMKAENILNLVLRLIDNNKENHI</sequence>
<dbReference type="EMBL" id="QXDJ01000003">
    <property type="protein sequence ID" value="RII33862.1"/>
    <property type="molecule type" value="Genomic_DNA"/>
</dbReference>
<dbReference type="RefSeq" id="WP_079442247.1">
    <property type="nucleotide sequence ID" value="NZ_JBLZIA010000012.1"/>
</dbReference>
<keyword evidence="11" id="KW-1185">Reference proteome</keyword>
<dbReference type="GO" id="GO:0016301">
    <property type="term" value="F:kinase activity"/>
    <property type="evidence" value="ECO:0007669"/>
    <property type="project" value="UniProtKB-KW"/>
</dbReference>
<keyword evidence="4 9" id="KW-0808">Transferase</keyword>
<dbReference type="InterPro" id="IPR051819">
    <property type="entry name" value="PTS_sugar-specific_EIIB"/>
</dbReference>
<dbReference type="Pfam" id="PF02302">
    <property type="entry name" value="PTS_IIB"/>
    <property type="match status" value="1"/>
</dbReference>
<evidence type="ECO:0000256" key="1">
    <source>
        <dbReference type="ARBA" id="ARBA00022448"/>
    </source>
</evidence>
<name>A0A1V4I6S7_9CLOT</name>
<dbReference type="CDD" id="cd05564">
    <property type="entry name" value="PTS_IIB_chitobiose_lichenan"/>
    <property type="match status" value="1"/>
</dbReference>
<dbReference type="PANTHER" id="PTHR34581">
    <property type="entry name" value="PTS SYSTEM N,N'-DIACETYLCHITOBIOSE-SPECIFIC EIIB COMPONENT"/>
    <property type="match status" value="1"/>
</dbReference>
<evidence type="ECO:0000256" key="4">
    <source>
        <dbReference type="ARBA" id="ARBA00022679"/>
    </source>
</evidence>
<dbReference type="Proteomes" id="UP000191056">
    <property type="component" value="Unassembled WGS sequence"/>
</dbReference>
<feature type="modified residue" description="Phosphocysteine; by EIIA" evidence="7">
    <location>
        <position position="8"/>
    </location>
</feature>
<keyword evidence="5" id="KW-0598">Phosphotransferase system</keyword>
<keyword evidence="2" id="KW-0597">Phosphoprotein</keyword>
<evidence type="ECO:0000313" key="12">
    <source>
        <dbReference type="Proteomes" id="UP000265930"/>
    </source>
</evidence>
<evidence type="ECO:0000256" key="6">
    <source>
        <dbReference type="ARBA" id="ARBA00022777"/>
    </source>
</evidence>
<evidence type="ECO:0000313" key="10">
    <source>
        <dbReference type="EMBL" id="RII33862.1"/>
    </source>
</evidence>
<keyword evidence="1" id="KW-0813">Transport</keyword>
<keyword evidence="3 10" id="KW-0762">Sugar transport</keyword>
<dbReference type="InterPro" id="IPR036095">
    <property type="entry name" value="PTS_EIIB-like_sf"/>
</dbReference>
<dbReference type="Proteomes" id="UP000265930">
    <property type="component" value="Unassembled WGS sequence"/>
</dbReference>
<reference evidence="9 11" key="1">
    <citation type="submission" date="2017-03" db="EMBL/GenBank/DDBJ databases">
        <title>Genome sequence of Clostridium chromiireducens DSM 23318.</title>
        <authorList>
            <person name="Poehlein A."/>
            <person name="Daniel R."/>
        </authorList>
    </citation>
    <scope>NUCLEOTIDE SEQUENCE [LARGE SCALE GENOMIC DNA]</scope>
    <source>
        <strain evidence="9 11">DSM 23318</strain>
    </source>
</reference>
<comment type="caution">
    <text evidence="9">The sequence shown here is derived from an EMBL/GenBank/DDBJ whole genome shotgun (WGS) entry which is preliminary data.</text>
</comment>
<reference evidence="10 12" key="2">
    <citation type="submission" date="2018-08" db="EMBL/GenBank/DDBJ databases">
        <title>Genome of Clostridium chromiireducens C1, DSM12136.</title>
        <authorList>
            <person name="Xing M."/>
            <person name="Wei Y."/>
            <person name="Ang E.L."/>
            <person name="Zhao H."/>
            <person name="Zhang Y."/>
        </authorList>
    </citation>
    <scope>NUCLEOTIDE SEQUENCE [LARGE SCALE GENOMIC DNA]</scope>
    <source>
        <strain evidence="10 12">C1</strain>
    </source>
</reference>
<evidence type="ECO:0000313" key="11">
    <source>
        <dbReference type="Proteomes" id="UP000191056"/>
    </source>
</evidence>
<dbReference type="PROSITE" id="PS51100">
    <property type="entry name" value="PTS_EIIB_TYPE_3"/>
    <property type="match status" value="1"/>
</dbReference>
<evidence type="ECO:0000256" key="7">
    <source>
        <dbReference type="PROSITE-ProRule" id="PRU00423"/>
    </source>
</evidence>
<keyword evidence="6" id="KW-0418">Kinase</keyword>
<dbReference type="GO" id="GO:0009401">
    <property type="term" value="P:phosphoenolpyruvate-dependent sugar phosphotransferase system"/>
    <property type="evidence" value="ECO:0007669"/>
    <property type="project" value="UniProtKB-KW"/>
</dbReference>
<dbReference type="SUPFAM" id="SSF52794">
    <property type="entry name" value="PTS system IIB component-like"/>
    <property type="match status" value="1"/>
</dbReference>
<dbReference type="InterPro" id="IPR003501">
    <property type="entry name" value="PTS_EIIB_2/3"/>
</dbReference>